<comment type="caution">
    <text evidence="1">The sequence shown here is derived from an EMBL/GenBank/DDBJ whole genome shotgun (WGS) entry which is preliminary data.</text>
</comment>
<dbReference type="Proteomes" id="UP001056978">
    <property type="component" value="Chromosome 7"/>
</dbReference>
<accession>A0ACB9YBM5</accession>
<protein>
    <submittedName>
        <fullName evidence="1">STP1 protein</fullName>
    </submittedName>
</protein>
<proteinExistence type="predicted"/>
<dbReference type="EMBL" id="CM043775">
    <property type="protein sequence ID" value="KAI4839594.1"/>
    <property type="molecule type" value="Genomic_DNA"/>
</dbReference>
<keyword evidence="2" id="KW-1185">Reference proteome</keyword>
<name>A0ACB9YBM5_PLABR</name>
<evidence type="ECO:0000313" key="1">
    <source>
        <dbReference type="EMBL" id="KAI4839594.1"/>
    </source>
</evidence>
<evidence type="ECO:0000313" key="2">
    <source>
        <dbReference type="Proteomes" id="UP001056978"/>
    </source>
</evidence>
<reference evidence="1" key="1">
    <citation type="submission" date="2022-06" db="EMBL/GenBank/DDBJ databases">
        <title>The First Complete Genome of the Simian Malaria Parasite Plasmodium brasilianum.</title>
        <authorList>
            <person name="Bajic M."/>
            <person name="Ravishankar S."/>
        </authorList>
    </citation>
    <scope>NUCLEOTIDE SEQUENCE</scope>
    <source>
        <strain evidence="1">Bolivian I</strain>
    </source>
</reference>
<sequence>MGIQQSTIFRNLPRLVGKRGILVLSRNRESGKQYENVEAGNNLSLTNIGQLKHNQNFEELYKVETGNLKNDKNTSIIHAANIKKKLDDANEKDSIRMMMREFNKNKGVYKINSNTNDKKDDAKLNIQCSNSKNKLINNNNVEEVEEIKEQVASHQILAVDSAGTIDKTEDGKK</sequence>
<organism evidence="1 2">
    <name type="scientific">Plasmodium brasilianum</name>
    <dbReference type="NCBI Taxonomy" id="5824"/>
    <lineage>
        <taxon>Eukaryota</taxon>
        <taxon>Sar</taxon>
        <taxon>Alveolata</taxon>
        <taxon>Apicomplexa</taxon>
        <taxon>Aconoidasida</taxon>
        <taxon>Haemosporida</taxon>
        <taxon>Plasmodiidae</taxon>
        <taxon>Plasmodium</taxon>
        <taxon>Plasmodium (Plasmodium)</taxon>
    </lineage>
</organism>
<gene>
    <name evidence="1" type="ORF">MKS88_002151</name>
</gene>